<dbReference type="Pfam" id="PF09697">
    <property type="entry name" value="Porph_ging"/>
    <property type="match status" value="1"/>
</dbReference>
<gene>
    <name evidence="1" type="ORF">ACFPVY_11290</name>
</gene>
<dbReference type="NCBIfam" id="TIGR01200">
    <property type="entry name" value="GLPGLI"/>
    <property type="match status" value="1"/>
</dbReference>
<name>A0ABW1PQD7_9FLAO</name>
<reference evidence="2" key="1">
    <citation type="journal article" date="2019" name="Int. J. Syst. Evol. Microbiol.">
        <title>The Global Catalogue of Microorganisms (GCM) 10K type strain sequencing project: providing services to taxonomists for standard genome sequencing and annotation.</title>
        <authorList>
            <consortium name="The Broad Institute Genomics Platform"/>
            <consortium name="The Broad Institute Genome Sequencing Center for Infectious Disease"/>
            <person name="Wu L."/>
            <person name="Ma J."/>
        </authorList>
    </citation>
    <scope>NUCLEOTIDE SEQUENCE [LARGE SCALE GENOMIC DNA]</scope>
    <source>
        <strain evidence="2">CCUG 49679</strain>
    </source>
</reference>
<organism evidence="1 2">
    <name type="scientific">Flavobacterium qiangtangense</name>
    <dbReference type="NCBI Taxonomy" id="1442595"/>
    <lineage>
        <taxon>Bacteria</taxon>
        <taxon>Pseudomonadati</taxon>
        <taxon>Bacteroidota</taxon>
        <taxon>Flavobacteriia</taxon>
        <taxon>Flavobacteriales</taxon>
        <taxon>Flavobacteriaceae</taxon>
        <taxon>Flavobacterium</taxon>
    </lineage>
</organism>
<dbReference type="InterPro" id="IPR005901">
    <property type="entry name" value="GLPGLI"/>
</dbReference>
<dbReference type="EMBL" id="JBHSQB010000008">
    <property type="protein sequence ID" value="MFC6097227.1"/>
    <property type="molecule type" value="Genomic_DNA"/>
</dbReference>
<protein>
    <submittedName>
        <fullName evidence="1">GLPGLI family protein</fullName>
    </submittedName>
</protein>
<proteinExistence type="predicted"/>
<dbReference type="Proteomes" id="UP001596287">
    <property type="component" value="Unassembled WGS sequence"/>
</dbReference>
<keyword evidence="2" id="KW-1185">Reference proteome</keyword>
<dbReference type="RefSeq" id="WP_379792118.1">
    <property type="nucleotide sequence ID" value="NZ_JBHSQB010000008.1"/>
</dbReference>
<evidence type="ECO:0000313" key="2">
    <source>
        <dbReference type="Proteomes" id="UP001596287"/>
    </source>
</evidence>
<sequence length="258" mass="29828">MIKYIFILLFSTNLFAQNGLVYYGFIDAKGMGNAKGPDSNAYLVFNKEQSYFVTAKDSLESKVSKTETKTFKNEGESGGLTIMGNKVSPQGDQVAYHIKKNTMWSNVLLGNQIYTKEVAPDMNWKISKEIKKIGKFNCKKATSNFRGRIYTAWFTSDIPLPYGPWKLHGLPGLILEAYDTDKNLYWYFKSVEYPSKTKEKAKYMSIPKDNKWLNYTEFQKEQQDILEKAMEKNKIMAKKYPGFKISDPDIELMFIEFK</sequence>
<comment type="caution">
    <text evidence="1">The sequence shown here is derived from an EMBL/GenBank/DDBJ whole genome shotgun (WGS) entry which is preliminary data.</text>
</comment>
<accession>A0ABW1PQD7</accession>
<evidence type="ECO:0000313" key="1">
    <source>
        <dbReference type="EMBL" id="MFC6097227.1"/>
    </source>
</evidence>